<feature type="compositionally biased region" description="Basic and acidic residues" evidence="1">
    <location>
        <begin position="71"/>
        <end position="82"/>
    </location>
</feature>
<sequence>MKFKYSVCKKSLVITTTAIVAIALSKIEIYTLASKLPSTEPLEKCMAISQQEDRISPLLEKKEEEINISKEKQGIQEIEKQTTKKNSSSSVEEESSAENKVCMSSCVYVTMANDRDNAHKLVKEFKKKLEEKSVSTEEVTEKPQTTQRPDMHMAEAVGLQDQALYSLDESTNVLSLLVEKVDLEESSAVENMHDANQAVDAAKKEYQEVLAKLLVTKSTLDSSYNIYVEKDNEVESIYSSRKKTIEAFSEKSKELKKIRKKIFDYYSSNHTDTPTALASGSSDKIKEIRRIESDLERIGIKKTEVCNKYNALISAIQVARMTINDVIKLPMYILENHIKSQEIYCNLIDLDLESYINVKDREKLIYLEIKKQGLDLQNTEPNEVGYNPIGEQHDKYTKCIEEIICVLKDLQIVQKNYLSALFERKELFKVYSADNSAHKKQEKCASTAKHTLIEVKKRLNRITKESQI</sequence>
<dbReference type="GeneID" id="77677203"/>
<keyword evidence="3" id="KW-1185">Reference proteome</keyword>
<gene>
    <name evidence="2" type="ORF">NESG_02230</name>
</gene>
<protein>
    <submittedName>
        <fullName evidence="2">Uncharacterized protein</fullName>
    </submittedName>
</protein>
<dbReference type="RefSeq" id="XP_052904010.1">
    <property type="nucleotide sequence ID" value="XM_053049839.1"/>
</dbReference>
<dbReference type="AlphaFoldDB" id="A0A086IZY7"/>
<proteinExistence type="predicted"/>
<evidence type="ECO:0000256" key="1">
    <source>
        <dbReference type="SAM" id="MobiDB-lite"/>
    </source>
</evidence>
<dbReference type="OrthoDB" id="10335834at2759"/>
<evidence type="ECO:0000313" key="2">
    <source>
        <dbReference type="EMBL" id="KFG25455.1"/>
    </source>
</evidence>
<feature type="region of interest" description="Disordered" evidence="1">
    <location>
        <begin position="71"/>
        <end position="96"/>
    </location>
</feature>
<name>A0A086IZY7_NEMA1</name>
<evidence type="ECO:0000313" key="3">
    <source>
        <dbReference type="Proteomes" id="UP000054524"/>
    </source>
</evidence>
<dbReference type="HOGENOM" id="CLU_584062_0_0_1"/>
<dbReference type="EMBL" id="AKIJ01000005">
    <property type="protein sequence ID" value="KFG25455.1"/>
    <property type="molecule type" value="Genomic_DNA"/>
</dbReference>
<dbReference type="Proteomes" id="UP000054524">
    <property type="component" value="Unassembled WGS sequence"/>
</dbReference>
<organism evidence="2 3">
    <name type="scientific">Nematocida ausubeli (strain ATCC PRA-371 / ERTm2)</name>
    <name type="common">Nematode killer fungus</name>
    <dbReference type="NCBI Taxonomy" id="1913371"/>
    <lineage>
        <taxon>Eukaryota</taxon>
        <taxon>Fungi</taxon>
        <taxon>Fungi incertae sedis</taxon>
        <taxon>Microsporidia</taxon>
        <taxon>Nematocida</taxon>
    </lineage>
</organism>
<comment type="caution">
    <text evidence="2">The sequence shown here is derived from an EMBL/GenBank/DDBJ whole genome shotgun (WGS) entry which is preliminary data.</text>
</comment>
<reference evidence="2 3" key="1">
    <citation type="journal article" date="2014" name="Genome Announc.">
        <title>Genome Sequence of the Microsporidian Species Nematocida sp1 Strain ERTm6 (ATCC PRA-372).</title>
        <authorList>
            <person name="Bakowski M.A."/>
            <person name="Priest M."/>
            <person name="Young S."/>
            <person name="Cuomo C.A."/>
            <person name="Troemel E.R."/>
        </authorList>
    </citation>
    <scope>NUCLEOTIDE SEQUENCE [LARGE SCALE GENOMIC DNA]</scope>
    <source>
        <strain evidence="2 3">ERTm6</strain>
    </source>
</reference>
<accession>A0A086IZY7</accession>